<accession>A0AA49GLD4</accession>
<dbReference type="PANTHER" id="PTHR43364:SF4">
    <property type="entry name" value="NAD(P)-LINKED OXIDOREDUCTASE SUPERFAMILY PROTEIN"/>
    <property type="match status" value="1"/>
</dbReference>
<feature type="region of interest" description="Disordered" evidence="2">
    <location>
        <begin position="210"/>
        <end position="239"/>
    </location>
</feature>
<name>A0AA49GLD4_9BACT</name>
<evidence type="ECO:0000313" key="4">
    <source>
        <dbReference type="EMBL" id="WKN36995.1"/>
    </source>
</evidence>
<dbReference type="PANTHER" id="PTHR43364">
    <property type="entry name" value="NADH-SPECIFIC METHYLGLYOXAL REDUCTASE-RELATED"/>
    <property type="match status" value="1"/>
</dbReference>
<evidence type="ECO:0000256" key="1">
    <source>
        <dbReference type="ARBA" id="ARBA00023002"/>
    </source>
</evidence>
<evidence type="ECO:0000256" key="2">
    <source>
        <dbReference type="SAM" id="MobiDB-lite"/>
    </source>
</evidence>
<organism evidence="4">
    <name type="scientific">Roseihalotalea indica</name>
    <dbReference type="NCBI Taxonomy" id="2867963"/>
    <lineage>
        <taxon>Bacteria</taxon>
        <taxon>Pseudomonadati</taxon>
        <taxon>Bacteroidota</taxon>
        <taxon>Cytophagia</taxon>
        <taxon>Cytophagales</taxon>
        <taxon>Catalimonadaceae</taxon>
        <taxon>Roseihalotalea</taxon>
    </lineage>
</organism>
<sequence length="330" mass="37123">MQSITLPHSDLTVTRMAFGAWAIVGGFNWGHQEEKDSLAALREAYEQGITFFDTAQMYGNGESERMIHKALGDVYDRIVIATKIVPDDFAYDDVKKACEARIKALKTDRLDLLQLHWPNHALPVEDTMRALMDLKQEGKIRAFGVSNFGYQDLTEALEVTEEISSNQLPYNLIWRAIEYDILPLCLQNNVPVLSYSSIMQGLLAGKFNSPDDVPDDRARSRHFSSQRPQARHTDAGQEEKTFEAIDQIRQVAEREGVPMAQLSMAWLLAQPGMGSIIVGGRNVKQVKDNVAAMKVQLSDEIIQELSQITDPLKEALGNNADMWQSESRIR</sequence>
<evidence type="ECO:0000259" key="3">
    <source>
        <dbReference type="Pfam" id="PF00248"/>
    </source>
</evidence>
<dbReference type="Gene3D" id="3.20.20.100">
    <property type="entry name" value="NADP-dependent oxidoreductase domain"/>
    <property type="match status" value="1"/>
</dbReference>
<dbReference type="InterPro" id="IPR036812">
    <property type="entry name" value="NAD(P)_OxRdtase_dom_sf"/>
</dbReference>
<reference evidence="4" key="2">
    <citation type="journal article" date="2024" name="Antonie Van Leeuwenhoek">
        <title>Roseihalotalea indica gen. nov., sp. nov., a halophilic Bacteroidetes from mesopelagic Southwest Indian Ocean with higher carbohydrate metabolic potential.</title>
        <authorList>
            <person name="Chen B."/>
            <person name="Zhang M."/>
            <person name="Lin D."/>
            <person name="Ye J."/>
            <person name="Tang K."/>
        </authorList>
    </citation>
    <scope>NUCLEOTIDE SEQUENCE</scope>
    <source>
        <strain evidence="4">TK19036</strain>
    </source>
</reference>
<keyword evidence="1" id="KW-0560">Oxidoreductase</keyword>
<dbReference type="SUPFAM" id="SSF51430">
    <property type="entry name" value="NAD(P)-linked oxidoreductase"/>
    <property type="match status" value="1"/>
</dbReference>
<dbReference type="EMBL" id="CP120682">
    <property type="protein sequence ID" value="WKN36995.1"/>
    <property type="molecule type" value="Genomic_DNA"/>
</dbReference>
<dbReference type="AlphaFoldDB" id="A0AA49GLD4"/>
<dbReference type="Pfam" id="PF00248">
    <property type="entry name" value="Aldo_ket_red"/>
    <property type="match status" value="1"/>
</dbReference>
<dbReference type="InterPro" id="IPR023210">
    <property type="entry name" value="NADP_OxRdtase_dom"/>
</dbReference>
<dbReference type="InterPro" id="IPR050523">
    <property type="entry name" value="AKR_Detox_Biosynth"/>
</dbReference>
<dbReference type="CDD" id="cd19085">
    <property type="entry name" value="AKR_AKR11B3"/>
    <property type="match status" value="1"/>
</dbReference>
<proteinExistence type="predicted"/>
<dbReference type="InterPro" id="IPR020471">
    <property type="entry name" value="AKR"/>
</dbReference>
<dbReference type="PRINTS" id="PR00069">
    <property type="entry name" value="ALDKETRDTASE"/>
</dbReference>
<feature type="domain" description="NADP-dependent oxidoreductase" evidence="3">
    <location>
        <begin position="16"/>
        <end position="308"/>
    </location>
</feature>
<dbReference type="GO" id="GO:0016491">
    <property type="term" value="F:oxidoreductase activity"/>
    <property type="evidence" value="ECO:0007669"/>
    <property type="project" value="UniProtKB-KW"/>
</dbReference>
<gene>
    <name evidence="4" type="ORF">K4G66_32010</name>
</gene>
<reference evidence="4" key="1">
    <citation type="journal article" date="2023" name="Comput. Struct. Biotechnol. J.">
        <title>Discovery of a novel marine Bacteroidetes with a rich repertoire of carbohydrate-active enzymes.</title>
        <authorList>
            <person name="Chen B."/>
            <person name="Liu G."/>
            <person name="Chen Q."/>
            <person name="Wang H."/>
            <person name="Liu L."/>
            <person name="Tang K."/>
        </authorList>
    </citation>
    <scope>NUCLEOTIDE SEQUENCE</scope>
    <source>
        <strain evidence="4">TK19036</strain>
    </source>
</reference>
<protein>
    <submittedName>
        <fullName evidence="4">Aldo/keto reductase</fullName>
    </submittedName>
</protein>